<evidence type="ECO:0000313" key="5">
    <source>
        <dbReference type="Proteomes" id="UP000284495"/>
    </source>
</evidence>
<comment type="caution">
    <text evidence="4">The sequence shown here is derived from an EMBL/GenBank/DDBJ whole genome shotgun (WGS) entry which is preliminary data.</text>
</comment>
<evidence type="ECO:0008006" key="7">
    <source>
        <dbReference type="Google" id="ProtNLM"/>
    </source>
</evidence>
<protein>
    <recommendedName>
        <fullName evidence="7">DUF1680 family protein</fullName>
    </recommendedName>
</protein>
<dbReference type="InterPro" id="IPR008928">
    <property type="entry name" value="6-hairpin_glycosidase_sf"/>
</dbReference>
<organism evidence="4 5">
    <name type="scientific">Bacteroides xylanisolvens</name>
    <dbReference type="NCBI Taxonomy" id="371601"/>
    <lineage>
        <taxon>Bacteria</taxon>
        <taxon>Pseudomonadati</taxon>
        <taxon>Bacteroidota</taxon>
        <taxon>Bacteroidia</taxon>
        <taxon>Bacteroidales</taxon>
        <taxon>Bacteroidaceae</taxon>
        <taxon>Bacteroides</taxon>
    </lineage>
</organism>
<dbReference type="SUPFAM" id="SSF48208">
    <property type="entry name" value="Six-hairpin glycosidases"/>
    <property type="match status" value="1"/>
</dbReference>
<dbReference type="Pfam" id="PF20736">
    <property type="entry name" value="Glyco_hydro127M"/>
    <property type="match status" value="1"/>
</dbReference>
<dbReference type="EMBL" id="QROO01000005">
    <property type="protein sequence ID" value="RHL40383.1"/>
    <property type="molecule type" value="Genomic_DNA"/>
</dbReference>
<dbReference type="Proteomes" id="UP000284495">
    <property type="component" value="Unassembled WGS sequence"/>
</dbReference>
<dbReference type="EMBL" id="WDED01000047">
    <property type="protein sequence ID" value="KAB6141793.1"/>
    <property type="molecule type" value="Genomic_DNA"/>
</dbReference>
<proteinExistence type="predicted"/>
<dbReference type="InterPro" id="IPR012878">
    <property type="entry name" value="Beta-AFase-like_GH127_cat"/>
</dbReference>
<reference evidence="4 5" key="1">
    <citation type="submission" date="2018-08" db="EMBL/GenBank/DDBJ databases">
        <title>A genome reference for cultivated species of the human gut microbiota.</title>
        <authorList>
            <person name="Zou Y."/>
            <person name="Xue W."/>
            <person name="Luo G."/>
        </authorList>
    </citation>
    <scope>NUCLEOTIDE SEQUENCE [LARGE SCALE GENOMIC DNA]</scope>
    <source>
        <strain evidence="4 5">AF38-2</strain>
    </source>
</reference>
<dbReference type="GO" id="GO:0005975">
    <property type="term" value="P:carbohydrate metabolic process"/>
    <property type="evidence" value="ECO:0007669"/>
    <property type="project" value="InterPro"/>
</dbReference>
<evidence type="ECO:0000259" key="1">
    <source>
        <dbReference type="Pfam" id="PF07944"/>
    </source>
</evidence>
<sequence length="674" mass="77369">MMAIVCLAACSTPSSHTIVTSVSHPDVSTQNAYYTGNREPLLPLHFIKLPVGSIRPEGWVKEFLLRQRDGMTGHLTEISGWLEKENNAWLSPDGTGKHGWEEVPYWLKGYLSLAYTLDDQDMINEAHTWIEAALNSQRSDGYFGPWIEKQGNPDLWGNMIMLWCLQTYYEYTTDPRVIELMTNYFKWQLEYPEEKFLKDRWDTIRAGDNLYSVYWLYNITGDEWLLELGKKIQRNTANWRIDSTLPQWHNVDIAQGFREPATRWMQTKDSADLAATYNNFHLVRRIFGQVPGGMFGGDENCRMGYIDPRQGIELCGMVEQMASDELLLRFTGDPMWADNCEDIAFNTYPAAVMPDFKSLRYFTCPNMVTTDARNHNPGINNHGQFLIMNPFSHRCCQHNHAQGWPYYAENMWLATPDNGLAATLYSAGTVTARVGNGTEVSITEVTNYPFEEKIRLTVHTPDAVKFPLYLRIPGWCETAKISINGKTVTETFAASKYVRLEQLWKNGDEVLIDFPMKITMRQWPTNQESVSLNYGPLTFSIKIDEEYIRQDSRATKFDDSILHPQIQDEQWPAWEINPKSTWNYGLVCNPSNPEPDFTIIRKEWPKDNFPFTANSAPIEIKAKGQTIPSWKIDNNYLCGVLPPNPVQSHEPVEEITLIPMGAARLRISAFPVIQ</sequence>
<evidence type="ECO:0000313" key="6">
    <source>
        <dbReference type="Proteomes" id="UP000434604"/>
    </source>
</evidence>
<dbReference type="InterPro" id="IPR049046">
    <property type="entry name" value="Beta-AFase-like_GH127_middle"/>
</dbReference>
<gene>
    <name evidence="4" type="ORF">DW027_05115</name>
    <name evidence="3" type="ORF">GA398_22420</name>
</gene>
<dbReference type="AlphaFoldDB" id="A0A415KVP6"/>
<dbReference type="Proteomes" id="UP000434604">
    <property type="component" value="Unassembled WGS sequence"/>
</dbReference>
<dbReference type="RefSeq" id="WP_118218415.1">
    <property type="nucleotide sequence ID" value="NZ_JBCHHR010000034.1"/>
</dbReference>
<evidence type="ECO:0000313" key="3">
    <source>
        <dbReference type="EMBL" id="KAB6141793.1"/>
    </source>
</evidence>
<reference evidence="3 6" key="2">
    <citation type="journal article" date="2019" name="Nat. Med.">
        <title>A library of human gut bacterial isolates paired with longitudinal multiomics data enables mechanistic microbiome research.</title>
        <authorList>
            <person name="Poyet M."/>
            <person name="Groussin M."/>
            <person name="Gibbons S.M."/>
            <person name="Avila-Pacheco J."/>
            <person name="Jiang X."/>
            <person name="Kearney S.M."/>
            <person name="Perrotta A.R."/>
            <person name="Berdy B."/>
            <person name="Zhao S."/>
            <person name="Lieberman T.D."/>
            <person name="Swanson P.K."/>
            <person name="Smith M."/>
            <person name="Roesemann S."/>
            <person name="Alexander J.E."/>
            <person name="Rich S.A."/>
            <person name="Livny J."/>
            <person name="Vlamakis H."/>
            <person name="Clish C."/>
            <person name="Bullock K."/>
            <person name="Deik A."/>
            <person name="Scott J."/>
            <person name="Pierce K.A."/>
            <person name="Xavier R.J."/>
            <person name="Alm E.J."/>
        </authorList>
    </citation>
    <scope>NUCLEOTIDE SEQUENCE [LARGE SCALE GENOMIC DNA]</scope>
    <source>
        <strain evidence="3 6">BIOML-A58</strain>
    </source>
</reference>
<accession>A0A415KVP6</accession>
<name>A0A415KVP6_9BACE</name>
<dbReference type="PANTHER" id="PTHR31151:SF0">
    <property type="entry name" value="PROLINE-TRNA LIGASE (DUF1680)"/>
    <property type="match status" value="1"/>
</dbReference>
<feature type="domain" description="Non-reducing end beta-L-arabinofuranosidase-like GH127 middle" evidence="2">
    <location>
        <begin position="420"/>
        <end position="516"/>
    </location>
</feature>
<feature type="domain" description="Non-reducing end beta-L-arabinofuranosidase-like GH127 catalytic" evidence="1">
    <location>
        <begin position="38"/>
        <end position="408"/>
    </location>
</feature>
<evidence type="ECO:0000259" key="2">
    <source>
        <dbReference type="Pfam" id="PF20736"/>
    </source>
</evidence>
<evidence type="ECO:0000313" key="4">
    <source>
        <dbReference type="EMBL" id="RHL40383.1"/>
    </source>
</evidence>
<dbReference type="Pfam" id="PF07944">
    <property type="entry name" value="Beta-AFase-like_GH127_cat"/>
    <property type="match status" value="1"/>
</dbReference>
<dbReference type="PANTHER" id="PTHR31151">
    <property type="entry name" value="PROLINE-TRNA LIGASE (DUF1680)"/>
    <property type="match status" value="1"/>
</dbReference>